<gene>
    <name evidence="2" type="ORF">PR048_016690</name>
</gene>
<dbReference type="EMBL" id="JARBHB010000006">
    <property type="protein sequence ID" value="KAJ8880224.1"/>
    <property type="molecule type" value="Genomic_DNA"/>
</dbReference>
<name>A0ABQ9H7F2_9NEOP</name>
<evidence type="ECO:0000256" key="1">
    <source>
        <dbReference type="SAM" id="Phobius"/>
    </source>
</evidence>
<organism evidence="2 3">
    <name type="scientific">Dryococelus australis</name>
    <dbReference type="NCBI Taxonomy" id="614101"/>
    <lineage>
        <taxon>Eukaryota</taxon>
        <taxon>Metazoa</taxon>
        <taxon>Ecdysozoa</taxon>
        <taxon>Arthropoda</taxon>
        <taxon>Hexapoda</taxon>
        <taxon>Insecta</taxon>
        <taxon>Pterygota</taxon>
        <taxon>Neoptera</taxon>
        <taxon>Polyneoptera</taxon>
        <taxon>Phasmatodea</taxon>
        <taxon>Verophasmatodea</taxon>
        <taxon>Anareolatae</taxon>
        <taxon>Phasmatidae</taxon>
        <taxon>Eurycanthinae</taxon>
        <taxon>Dryococelus</taxon>
    </lineage>
</organism>
<keyword evidence="1" id="KW-1133">Transmembrane helix</keyword>
<sequence>MESEEAVTLIVLLPRLRRRRRFWVHSILKTDRSKVTSILCTVTFVKIPTLVWTLILGNAYQQRKNSSSL</sequence>
<comment type="caution">
    <text evidence="2">The sequence shown here is derived from an EMBL/GenBank/DDBJ whole genome shotgun (WGS) entry which is preliminary data.</text>
</comment>
<evidence type="ECO:0000313" key="2">
    <source>
        <dbReference type="EMBL" id="KAJ8880224.1"/>
    </source>
</evidence>
<keyword evidence="3" id="KW-1185">Reference proteome</keyword>
<proteinExistence type="predicted"/>
<feature type="transmembrane region" description="Helical" evidence="1">
    <location>
        <begin position="35"/>
        <end position="60"/>
    </location>
</feature>
<evidence type="ECO:0000313" key="3">
    <source>
        <dbReference type="Proteomes" id="UP001159363"/>
    </source>
</evidence>
<reference evidence="2 3" key="1">
    <citation type="submission" date="2023-02" db="EMBL/GenBank/DDBJ databases">
        <title>LHISI_Scaffold_Assembly.</title>
        <authorList>
            <person name="Stuart O.P."/>
            <person name="Cleave R."/>
            <person name="Magrath M.J.L."/>
            <person name="Mikheyev A.S."/>
        </authorList>
    </citation>
    <scope>NUCLEOTIDE SEQUENCE [LARGE SCALE GENOMIC DNA]</scope>
    <source>
        <strain evidence="2">Daus_M_001</strain>
        <tissue evidence="2">Leg muscle</tissue>
    </source>
</reference>
<accession>A0ABQ9H7F2</accession>
<dbReference type="Proteomes" id="UP001159363">
    <property type="component" value="Chromosome 5"/>
</dbReference>
<keyword evidence="1" id="KW-0472">Membrane</keyword>
<protein>
    <submittedName>
        <fullName evidence="2">Uncharacterized protein</fullName>
    </submittedName>
</protein>
<keyword evidence="1" id="KW-0812">Transmembrane</keyword>